<feature type="transmembrane region" description="Helical" evidence="6">
    <location>
        <begin position="228"/>
        <end position="248"/>
    </location>
</feature>
<dbReference type="PROSITE" id="PS50850">
    <property type="entry name" value="MFS"/>
    <property type="match status" value="1"/>
</dbReference>
<feature type="non-terminal residue" evidence="8">
    <location>
        <position position="351"/>
    </location>
</feature>
<organism evidence="8">
    <name type="scientific">marine metagenome</name>
    <dbReference type="NCBI Taxonomy" id="408172"/>
    <lineage>
        <taxon>unclassified sequences</taxon>
        <taxon>metagenomes</taxon>
        <taxon>ecological metagenomes</taxon>
    </lineage>
</organism>
<feature type="transmembrane region" description="Helical" evidence="6">
    <location>
        <begin position="103"/>
        <end position="121"/>
    </location>
</feature>
<feature type="domain" description="Major facilitator superfamily (MFS) profile" evidence="7">
    <location>
        <begin position="36"/>
        <end position="351"/>
    </location>
</feature>
<dbReference type="Pfam" id="PF07690">
    <property type="entry name" value="MFS_1"/>
    <property type="match status" value="1"/>
</dbReference>
<reference evidence="8" key="1">
    <citation type="submission" date="2018-05" db="EMBL/GenBank/DDBJ databases">
        <authorList>
            <person name="Lanie J.A."/>
            <person name="Ng W.-L."/>
            <person name="Kazmierczak K.M."/>
            <person name="Andrzejewski T.M."/>
            <person name="Davidsen T.M."/>
            <person name="Wayne K.J."/>
            <person name="Tettelin H."/>
            <person name="Glass J.I."/>
            <person name="Rusch D."/>
            <person name="Podicherti R."/>
            <person name="Tsui H.-C.T."/>
            <person name="Winkler M.E."/>
        </authorList>
    </citation>
    <scope>NUCLEOTIDE SEQUENCE</scope>
</reference>
<evidence type="ECO:0000313" key="8">
    <source>
        <dbReference type="EMBL" id="SVC06403.1"/>
    </source>
</evidence>
<proteinExistence type="predicted"/>
<evidence type="ECO:0000256" key="4">
    <source>
        <dbReference type="ARBA" id="ARBA00022989"/>
    </source>
</evidence>
<dbReference type="InterPro" id="IPR011701">
    <property type="entry name" value="MFS"/>
</dbReference>
<dbReference type="Gene3D" id="1.20.1250.20">
    <property type="entry name" value="MFS general substrate transporter like domains"/>
    <property type="match status" value="1"/>
</dbReference>
<keyword evidence="3 6" id="KW-0812">Transmembrane</keyword>
<feature type="transmembrane region" description="Helical" evidence="6">
    <location>
        <begin position="71"/>
        <end position="91"/>
    </location>
</feature>
<evidence type="ECO:0000256" key="6">
    <source>
        <dbReference type="SAM" id="Phobius"/>
    </source>
</evidence>
<name>A0A382J5R7_9ZZZZ</name>
<feature type="transmembrane region" description="Helical" evidence="6">
    <location>
        <begin position="127"/>
        <end position="148"/>
    </location>
</feature>
<feature type="transmembrane region" description="Helical" evidence="6">
    <location>
        <begin position="188"/>
        <end position="207"/>
    </location>
</feature>
<keyword evidence="2" id="KW-0813">Transport</keyword>
<dbReference type="InterPro" id="IPR036259">
    <property type="entry name" value="MFS_trans_sf"/>
</dbReference>
<accession>A0A382J5R7</accession>
<feature type="non-terminal residue" evidence="8">
    <location>
        <position position="1"/>
    </location>
</feature>
<dbReference type="SUPFAM" id="SSF103473">
    <property type="entry name" value="MFS general substrate transporter"/>
    <property type="match status" value="1"/>
</dbReference>
<keyword evidence="5 6" id="KW-0472">Membrane</keyword>
<feature type="transmembrane region" description="Helical" evidence="6">
    <location>
        <begin position="260"/>
        <end position="281"/>
    </location>
</feature>
<evidence type="ECO:0000256" key="5">
    <source>
        <dbReference type="ARBA" id="ARBA00023136"/>
    </source>
</evidence>
<dbReference type="AlphaFoldDB" id="A0A382J5R7"/>
<feature type="transmembrane region" description="Helical" evidence="6">
    <location>
        <begin position="160"/>
        <end position="182"/>
    </location>
</feature>
<gene>
    <name evidence="8" type="ORF">METZ01_LOCUS259257</name>
</gene>
<keyword evidence="4 6" id="KW-1133">Transmembrane helix</keyword>
<evidence type="ECO:0000256" key="2">
    <source>
        <dbReference type="ARBA" id="ARBA00022448"/>
    </source>
</evidence>
<dbReference type="InterPro" id="IPR020846">
    <property type="entry name" value="MFS_dom"/>
</dbReference>
<dbReference type="PANTHER" id="PTHR42718:SF9">
    <property type="entry name" value="MAJOR FACILITATOR SUPERFAMILY MULTIDRUG TRANSPORTER MFSC"/>
    <property type="match status" value="1"/>
</dbReference>
<feature type="transmembrane region" description="Helical" evidence="6">
    <location>
        <begin position="302"/>
        <end position="325"/>
    </location>
</feature>
<comment type="subcellular location">
    <subcellularLocation>
        <location evidence="1">Membrane</location>
        <topology evidence="1">Multi-pass membrane protein</topology>
    </subcellularLocation>
</comment>
<feature type="transmembrane region" description="Helical" evidence="6">
    <location>
        <begin position="331"/>
        <end position="350"/>
    </location>
</feature>
<dbReference type="EMBL" id="UINC01071478">
    <property type="protein sequence ID" value="SVC06403.1"/>
    <property type="molecule type" value="Genomic_DNA"/>
</dbReference>
<sequence length="351" mass="38278">ASVLETDLALLGMMIHRLNVIGAFRELGTDKQRRETMIALSSTQLLVQLSSIPIALTIPSVARYFDVDVAQAAWLVIVRLLVLGSTVFLAARLGEKYGHAKMYLLGAVILCAGSTLAATSVSLNQLIFWSGFVGIGGALITANSNAILAMVFDNTERGRAFSVPAVAARMGGLIGLVAFGLFLQFISWRLVFLTSLPLGLIAIKHSYPLLKYQVEQAAANASKIKINYIGAALMVVTLGTFILSGLHVHEGDESFVSREALSYHLPMHMLFLALLGLFIVVQQRSREPFLDLRYFKQKYFSMALFTNTTAHLSMLAVTTLIPIMVEDGLGQIPLMVTVVLFPNQFLGLFLP</sequence>
<dbReference type="GO" id="GO:0022857">
    <property type="term" value="F:transmembrane transporter activity"/>
    <property type="evidence" value="ECO:0007669"/>
    <property type="project" value="InterPro"/>
</dbReference>
<dbReference type="GO" id="GO:0016020">
    <property type="term" value="C:membrane"/>
    <property type="evidence" value="ECO:0007669"/>
    <property type="project" value="UniProtKB-SubCell"/>
</dbReference>
<evidence type="ECO:0000259" key="7">
    <source>
        <dbReference type="PROSITE" id="PS50850"/>
    </source>
</evidence>
<evidence type="ECO:0000256" key="3">
    <source>
        <dbReference type="ARBA" id="ARBA00022692"/>
    </source>
</evidence>
<evidence type="ECO:0000256" key="1">
    <source>
        <dbReference type="ARBA" id="ARBA00004141"/>
    </source>
</evidence>
<dbReference type="PANTHER" id="PTHR42718">
    <property type="entry name" value="MAJOR FACILITATOR SUPERFAMILY MULTIDRUG TRANSPORTER MFSC"/>
    <property type="match status" value="1"/>
</dbReference>
<protein>
    <recommendedName>
        <fullName evidence="7">Major facilitator superfamily (MFS) profile domain-containing protein</fullName>
    </recommendedName>
</protein>